<sequence>MNDQNLIISTSEEAEKYLERAKPALENLIRSIREFKNENDMQVLGQAVEGFDWLNQYAQSMQSLIAESYPVVAGEFAQFEKDISFIMSQMVEGSSSQDHILIADLMEYEVIPLFDGMKDTITRIINEIKNHS</sequence>
<dbReference type="STRING" id="867345.SAMN05421693_10414"/>
<protein>
    <recommendedName>
        <fullName evidence="1">DUF8042 domain-containing protein</fullName>
    </recommendedName>
</protein>
<accession>A0A1H9A272</accession>
<keyword evidence="3" id="KW-1185">Reference proteome</keyword>
<dbReference type="EMBL" id="FOFO01000004">
    <property type="protein sequence ID" value="SEP70759.1"/>
    <property type="molecule type" value="Genomic_DNA"/>
</dbReference>
<evidence type="ECO:0000313" key="3">
    <source>
        <dbReference type="Proteomes" id="UP000199496"/>
    </source>
</evidence>
<feature type="domain" description="DUF8042" evidence="1">
    <location>
        <begin position="13"/>
        <end position="126"/>
    </location>
</feature>
<dbReference type="Pfam" id="PF26154">
    <property type="entry name" value="DUF8042"/>
    <property type="match status" value="1"/>
</dbReference>
<gene>
    <name evidence="2" type="ORF">SAMN05421693_10414</name>
</gene>
<dbReference type="Proteomes" id="UP000199496">
    <property type="component" value="Unassembled WGS sequence"/>
</dbReference>
<dbReference type="InterPro" id="IPR058355">
    <property type="entry name" value="DUF8042"/>
</dbReference>
<reference evidence="2 3" key="1">
    <citation type="submission" date="2016-10" db="EMBL/GenBank/DDBJ databases">
        <authorList>
            <person name="de Groot N.N."/>
        </authorList>
    </citation>
    <scope>NUCLEOTIDE SEQUENCE [LARGE SCALE GENOMIC DNA]</scope>
    <source>
        <strain evidence="2 3">B7-7</strain>
    </source>
</reference>
<organism evidence="2 3">
    <name type="scientific">Ectothiorhodospira magna</name>
    <dbReference type="NCBI Taxonomy" id="867345"/>
    <lineage>
        <taxon>Bacteria</taxon>
        <taxon>Pseudomonadati</taxon>
        <taxon>Pseudomonadota</taxon>
        <taxon>Gammaproteobacteria</taxon>
        <taxon>Chromatiales</taxon>
        <taxon>Ectothiorhodospiraceae</taxon>
        <taxon>Ectothiorhodospira</taxon>
    </lineage>
</organism>
<dbReference type="OrthoDB" id="9813744at2"/>
<name>A0A1H9A272_9GAMM</name>
<evidence type="ECO:0000259" key="1">
    <source>
        <dbReference type="Pfam" id="PF26154"/>
    </source>
</evidence>
<evidence type="ECO:0000313" key="2">
    <source>
        <dbReference type="EMBL" id="SEP70759.1"/>
    </source>
</evidence>
<dbReference type="AlphaFoldDB" id="A0A1H9A272"/>
<proteinExistence type="predicted"/>
<dbReference type="RefSeq" id="WP_090203581.1">
    <property type="nucleotide sequence ID" value="NZ_FOFO01000004.1"/>
</dbReference>